<evidence type="ECO:0000256" key="4">
    <source>
        <dbReference type="PROSITE-ProRule" id="PRU00335"/>
    </source>
</evidence>
<comment type="caution">
    <text evidence="6">The sequence shown here is derived from an EMBL/GenBank/DDBJ whole genome shotgun (WGS) entry which is preliminary data.</text>
</comment>
<feature type="DNA-binding region" description="H-T-H motif" evidence="4">
    <location>
        <begin position="33"/>
        <end position="52"/>
    </location>
</feature>
<dbReference type="Proteomes" id="UP000306985">
    <property type="component" value="Unassembled WGS sequence"/>
</dbReference>
<dbReference type="PANTHER" id="PTHR30055">
    <property type="entry name" value="HTH-TYPE TRANSCRIPTIONAL REGULATOR RUTR"/>
    <property type="match status" value="1"/>
</dbReference>
<keyword evidence="7" id="KW-1185">Reference proteome</keyword>
<gene>
    <name evidence="6" type="ORF">FDO65_20105</name>
</gene>
<dbReference type="OrthoDB" id="5181477at2"/>
<dbReference type="Gene3D" id="1.10.10.60">
    <property type="entry name" value="Homeodomain-like"/>
    <property type="match status" value="1"/>
</dbReference>
<organism evidence="6 7">
    <name type="scientific">Nakamurella flava</name>
    <dbReference type="NCBI Taxonomy" id="2576308"/>
    <lineage>
        <taxon>Bacteria</taxon>
        <taxon>Bacillati</taxon>
        <taxon>Actinomycetota</taxon>
        <taxon>Actinomycetes</taxon>
        <taxon>Nakamurellales</taxon>
        <taxon>Nakamurellaceae</taxon>
        <taxon>Nakamurella</taxon>
    </lineage>
</organism>
<sequence>MTRSGVQPTTARRSDLLDALADLFLAEGFMSFTLDQLTERLRCSKSTLYTLAPSKEQLSRTVIKHYFRRSAAAVEDKVSAVDGDVEVYLNSVAEELRPAQPAFYRDLDLFPPGREVYEQNVVYATQRVQELIAKGVAAGVYRPVDSEFVADLIANALARIGRGEVARATGIDDSRAFQLLSDTVMGGLRA</sequence>
<evidence type="ECO:0000313" key="7">
    <source>
        <dbReference type="Proteomes" id="UP000306985"/>
    </source>
</evidence>
<dbReference type="InterPro" id="IPR001647">
    <property type="entry name" value="HTH_TetR"/>
</dbReference>
<accession>A0A4U6QAY7</accession>
<feature type="domain" description="HTH tetR-type" evidence="5">
    <location>
        <begin position="10"/>
        <end position="70"/>
    </location>
</feature>
<dbReference type="Gene3D" id="1.10.357.10">
    <property type="entry name" value="Tetracycline Repressor, domain 2"/>
    <property type="match status" value="1"/>
</dbReference>
<evidence type="ECO:0000256" key="2">
    <source>
        <dbReference type="ARBA" id="ARBA00023125"/>
    </source>
</evidence>
<dbReference type="InterPro" id="IPR036271">
    <property type="entry name" value="Tet_transcr_reg_TetR-rel_C_sf"/>
</dbReference>
<evidence type="ECO:0000259" key="5">
    <source>
        <dbReference type="PROSITE" id="PS50977"/>
    </source>
</evidence>
<dbReference type="GO" id="GO:0003700">
    <property type="term" value="F:DNA-binding transcription factor activity"/>
    <property type="evidence" value="ECO:0007669"/>
    <property type="project" value="TreeGrafter"/>
</dbReference>
<dbReference type="SUPFAM" id="SSF46689">
    <property type="entry name" value="Homeodomain-like"/>
    <property type="match status" value="1"/>
</dbReference>
<keyword evidence="3" id="KW-0804">Transcription</keyword>
<dbReference type="EMBL" id="SZZH01000006">
    <property type="protein sequence ID" value="TKV57108.1"/>
    <property type="molecule type" value="Genomic_DNA"/>
</dbReference>
<name>A0A4U6QAY7_9ACTN</name>
<dbReference type="PANTHER" id="PTHR30055:SF234">
    <property type="entry name" value="HTH-TYPE TRANSCRIPTIONAL REGULATOR BETI"/>
    <property type="match status" value="1"/>
</dbReference>
<dbReference type="InterPro" id="IPR009057">
    <property type="entry name" value="Homeodomain-like_sf"/>
</dbReference>
<dbReference type="GO" id="GO:0000976">
    <property type="term" value="F:transcription cis-regulatory region binding"/>
    <property type="evidence" value="ECO:0007669"/>
    <property type="project" value="TreeGrafter"/>
</dbReference>
<evidence type="ECO:0000256" key="1">
    <source>
        <dbReference type="ARBA" id="ARBA00023015"/>
    </source>
</evidence>
<keyword evidence="2 4" id="KW-0238">DNA-binding</keyword>
<dbReference type="InterPro" id="IPR050109">
    <property type="entry name" value="HTH-type_TetR-like_transc_reg"/>
</dbReference>
<dbReference type="AlphaFoldDB" id="A0A4U6QAY7"/>
<protein>
    <submittedName>
        <fullName evidence="6">TetR/AcrR family transcriptional regulator</fullName>
    </submittedName>
</protein>
<evidence type="ECO:0000256" key="3">
    <source>
        <dbReference type="ARBA" id="ARBA00023163"/>
    </source>
</evidence>
<proteinExistence type="predicted"/>
<dbReference type="SUPFAM" id="SSF48498">
    <property type="entry name" value="Tetracyclin repressor-like, C-terminal domain"/>
    <property type="match status" value="1"/>
</dbReference>
<reference evidence="6 7" key="1">
    <citation type="submission" date="2019-05" db="EMBL/GenBank/DDBJ databases">
        <title>Nakamurella sp. N5BH11, whole genome shotgun sequence.</title>
        <authorList>
            <person name="Tuo L."/>
        </authorList>
    </citation>
    <scope>NUCLEOTIDE SEQUENCE [LARGE SCALE GENOMIC DNA]</scope>
    <source>
        <strain evidence="6 7">N5BH11</strain>
    </source>
</reference>
<dbReference type="PROSITE" id="PS50977">
    <property type="entry name" value="HTH_TETR_2"/>
    <property type="match status" value="1"/>
</dbReference>
<dbReference type="RefSeq" id="WP_137451494.1">
    <property type="nucleotide sequence ID" value="NZ_SZZH01000006.1"/>
</dbReference>
<keyword evidence="1" id="KW-0805">Transcription regulation</keyword>
<evidence type="ECO:0000313" key="6">
    <source>
        <dbReference type="EMBL" id="TKV57108.1"/>
    </source>
</evidence>
<dbReference type="Pfam" id="PF00440">
    <property type="entry name" value="TetR_N"/>
    <property type="match status" value="1"/>
</dbReference>